<feature type="transmembrane region" description="Helical" evidence="9">
    <location>
        <begin position="498"/>
        <end position="516"/>
    </location>
</feature>
<feature type="transmembrane region" description="Helical" evidence="9">
    <location>
        <begin position="48"/>
        <end position="71"/>
    </location>
</feature>
<evidence type="ECO:0000256" key="6">
    <source>
        <dbReference type="ARBA" id="ARBA00022989"/>
    </source>
</evidence>
<dbReference type="EC" id="2.3.1.269" evidence="9"/>
<dbReference type="CDD" id="cd07571">
    <property type="entry name" value="ALP_N-acyl_transferase"/>
    <property type="match status" value="1"/>
</dbReference>
<keyword evidence="7 9" id="KW-0472">Membrane</keyword>
<protein>
    <recommendedName>
        <fullName evidence="9">Apolipoprotein N-acyltransferase</fullName>
        <shortName evidence="9">ALP N-acyltransferase</shortName>
        <ecNumber evidence="9">2.3.1.269</ecNumber>
    </recommendedName>
</protein>
<dbReference type="PANTHER" id="PTHR38686:SF1">
    <property type="entry name" value="APOLIPOPROTEIN N-ACYLTRANSFERASE"/>
    <property type="match status" value="1"/>
</dbReference>
<keyword evidence="4 9" id="KW-0808">Transferase</keyword>
<comment type="caution">
    <text evidence="11">The sequence shown here is derived from an EMBL/GenBank/DDBJ whole genome shotgun (WGS) entry which is preliminary data.</text>
</comment>
<organism evidence="11 12">
    <name type="scientific">Candidatus Tidjanibacter faecipullorum</name>
    <dbReference type="NCBI Taxonomy" id="2838766"/>
    <lineage>
        <taxon>Bacteria</taxon>
        <taxon>Pseudomonadati</taxon>
        <taxon>Bacteroidota</taxon>
        <taxon>Bacteroidia</taxon>
        <taxon>Bacteroidales</taxon>
        <taxon>Rikenellaceae</taxon>
        <taxon>Tidjanibacter</taxon>
    </lineage>
</organism>
<dbReference type="GO" id="GO:0042158">
    <property type="term" value="P:lipoprotein biosynthetic process"/>
    <property type="evidence" value="ECO:0007669"/>
    <property type="project" value="UniProtKB-UniRule"/>
</dbReference>
<sequence length="528" mass="58917">MGKKLLLVLASVVLLAAGWLHISGLTLLAALVPLLLISHSYDASRRSFWKMAGWTALTIALWSVATVWWVWNAAPIGVLAATVVQVVLFGVVFMIYHYTSKRCRPALANVLLVAGWLAAEYIYLANEQISFPWLVLGNGFANDTWAVQWYEFTGALGGSLWVLVSNLLLFNLILAARRRPWILREALWVLLPLLFSGILGASWRQPAAGEATVTLIQPNIDSYTEKFFMPQRWQDSVLLALAAEAPADADLIVMPETAVEDDLWENALDRSASLTRFRTFLRTQHPAAAILTGATTYRSYPYEATVSSRPLSDGSWYDAFNSALMVDTSRTVTIHHKNKLVIGVEMMPFMKLLKPFTQYIVDLGGTTGQLGTDGICRVFTHRTPEGTVIRTAAPVCYESVYGDYFSGFAAGGAQLICVVTNDGWWGDTPGYRQHFSYSRLRAIETRRWIARSANTGISGFIDPLGRPCETLGWEVRGTLTRTVPLYDGLTCYVRYGDLLGRVGCYVFLLSILYYFVYRVRRRSLLIDA</sequence>
<dbReference type="Pfam" id="PF20154">
    <property type="entry name" value="LNT_N"/>
    <property type="match status" value="1"/>
</dbReference>
<dbReference type="SUPFAM" id="SSF56317">
    <property type="entry name" value="Carbon-nitrogen hydrolase"/>
    <property type="match status" value="1"/>
</dbReference>
<reference evidence="11" key="2">
    <citation type="submission" date="2021-04" db="EMBL/GenBank/DDBJ databases">
        <authorList>
            <person name="Gilroy R."/>
        </authorList>
    </citation>
    <scope>NUCLEOTIDE SEQUENCE</scope>
    <source>
        <strain evidence="11">ChiHjej11B10-19426</strain>
    </source>
</reference>
<dbReference type="Gene3D" id="3.60.110.10">
    <property type="entry name" value="Carbon-nitrogen hydrolase"/>
    <property type="match status" value="1"/>
</dbReference>
<reference evidence="11" key="1">
    <citation type="journal article" date="2021" name="PeerJ">
        <title>Extensive microbial diversity within the chicken gut microbiome revealed by metagenomics and culture.</title>
        <authorList>
            <person name="Gilroy R."/>
            <person name="Ravi A."/>
            <person name="Getino M."/>
            <person name="Pursley I."/>
            <person name="Horton D.L."/>
            <person name="Alikhan N.F."/>
            <person name="Baker D."/>
            <person name="Gharbi K."/>
            <person name="Hall N."/>
            <person name="Watson M."/>
            <person name="Adriaenssens E.M."/>
            <person name="Foster-Nyarko E."/>
            <person name="Jarju S."/>
            <person name="Secka A."/>
            <person name="Antonio M."/>
            <person name="Oren A."/>
            <person name="Chaudhuri R.R."/>
            <person name="La Ragione R."/>
            <person name="Hildebrand F."/>
            <person name="Pallen M.J."/>
        </authorList>
    </citation>
    <scope>NUCLEOTIDE SEQUENCE</scope>
    <source>
        <strain evidence="11">ChiHjej11B10-19426</strain>
    </source>
</reference>
<dbReference type="GO" id="GO:0005886">
    <property type="term" value="C:plasma membrane"/>
    <property type="evidence" value="ECO:0007669"/>
    <property type="project" value="UniProtKB-SubCell"/>
</dbReference>
<keyword evidence="6 9" id="KW-1133">Transmembrane helix</keyword>
<dbReference type="Pfam" id="PF00795">
    <property type="entry name" value="CN_hydrolase"/>
    <property type="match status" value="1"/>
</dbReference>
<feature type="domain" description="CN hydrolase" evidence="10">
    <location>
        <begin position="211"/>
        <end position="485"/>
    </location>
</feature>
<evidence type="ECO:0000256" key="1">
    <source>
        <dbReference type="ARBA" id="ARBA00004651"/>
    </source>
</evidence>
<dbReference type="InterPro" id="IPR036526">
    <property type="entry name" value="C-N_Hydrolase_sf"/>
</dbReference>
<comment type="similarity">
    <text evidence="2 9">Belongs to the CN hydrolase family. Apolipoprotein N-acyltransferase subfamily.</text>
</comment>
<dbReference type="InterPro" id="IPR003010">
    <property type="entry name" value="C-N_Hydrolase"/>
</dbReference>
<dbReference type="AlphaFoldDB" id="A0A9D2ILL0"/>
<dbReference type="Proteomes" id="UP000824014">
    <property type="component" value="Unassembled WGS sequence"/>
</dbReference>
<evidence type="ECO:0000313" key="11">
    <source>
        <dbReference type="EMBL" id="HIZ15419.1"/>
    </source>
</evidence>
<keyword evidence="8 9" id="KW-0012">Acyltransferase</keyword>
<evidence type="ECO:0000256" key="4">
    <source>
        <dbReference type="ARBA" id="ARBA00022679"/>
    </source>
</evidence>
<dbReference type="PANTHER" id="PTHR38686">
    <property type="entry name" value="APOLIPOPROTEIN N-ACYLTRANSFERASE"/>
    <property type="match status" value="1"/>
</dbReference>
<keyword evidence="5 9" id="KW-0812">Transmembrane</keyword>
<proteinExistence type="inferred from homology"/>
<feature type="transmembrane region" description="Helical" evidence="9">
    <location>
        <begin position="186"/>
        <end position="203"/>
    </location>
</feature>
<comment type="subcellular location">
    <subcellularLocation>
        <location evidence="1 9">Cell membrane</location>
        <topology evidence="1 9">Multi-pass membrane protein</topology>
    </subcellularLocation>
</comment>
<evidence type="ECO:0000256" key="2">
    <source>
        <dbReference type="ARBA" id="ARBA00010065"/>
    </source>
</evidence>
<dbReference type="PROSITE" id="PS50263">
    <property type="entry name" value="CN_HYDROLASE"/>
    <property type="match status" value="1"/>
</dbReference>
<gene>
    <name evidence="9 11" type="primary">lnt</name>
    <name evidence="11" type="ORF">H9816_05870</name>
</gene>
<dbReference type="NCBIfam" id="TIGR00546">
    <property type="entry name" value="lnt"/>
    <property type="match status" value="1"/>
</dbReference>
<evidence type="ECO:0000256" key="8">
    <source>
        <dbReference type="ARBA" id="ARBA00023315"/>
    </source>
</evidence>
<dbReference type="InterPro" id="IPR004563">
    <property type="entry name" value="Apolipo_AcylTrfase"/>
</dbReference>
<comment type="function">
    <text evidence="9">Catalyzes the phospholipid dependent N-acylation of the N-terminal cysteine of apolipoprotein, the last step in lipoprotein maturation.</text>
</comment>
<comment type="pathway">
    <text evidence="9">Protein modification; lipoprotein biosynthesis (N-acyl transfer).</text>
</comment>
<evidence type="ECO:0000256" key="5">
    <source>
        <dbReference type="ARBA" id="ARBA00022692"/>
    </source>
</evidence>
<keyword evidence="3 9" id="KW-1003">Cell membrane</keyword>
<evidence type="ECO:0000259" key="10">
    <source>
        <dbReference type="PROSITE" id="PS50263"/>
    </source>
</evidence>
<evidence type="ECO:0000256" key="7">
    <source>
        <dbReference type="ARBA" id="ARBA00023136"/>
    </source>
</evidence>
<evidence type="ECO:0000256" key="9">
    <source>
        <dbReference type="HAMAP-Rule" id="MF_01148"/>
    </source>
</evidence>
<dbReference type="HAMAP" id="MF_01148">
    <property type="entry name" value="Lnt"/>
    <property type="match status" value="1"/>
</dbReference>
<feature type="transmembrane region" description="Helical" evidence="9">
    <location>
        <begin position="77"/>
        <end position="99"/>
    </location>
</feature>
<name>A0A9D2ILL0_9BACT</name>
<evidence type="ECO:0000256" key="3">
    <source>
        <dbReference type="ARBA" id="ARBA00022475"/>
    </source>
</evidence>
<comment type="catalytic activity">
    <reaction evidence="9">
        <text>N-terminal S-1,2-diacyl-sn-glyceryl-L-cysteinyl-[lipoprotein] + a glycerophospholipid = N-acyl-S-1,2-diacyl-sn-glyceryl-L-cysteinyl-[lipoprotein] + a 2-acyl-sn-glycero-3-phospholipid + H(+)</text>
        <dbReference type="Rhea" id="RHEA:48228"/>
        <dbReference type="Rhea" id="RHEA-COMP:14681"/>
        <dbReference type="Rhea" id="RHEA-COMP:14684"/>
        <dbReference type="ChEBI" id="CHEBI:15378"/>
        <dbReference type="ChEBI" id="CHEBI:136912"/>
        <dbReference type="ChEBI" id="CHEBI:140656"/>
        <dbReference type="ChEBI" id="CHEBI:140657"/>
        <dbReference type="ChEBI" id="CHEBI:140660"/>
        <dbReference type="EC" id="2.3.1.269"/>
    </reaction>
</comment>
<evidence type="ECO:0000313" key="12">
    <source>
        <dbReference type="Proteomes" id="UP000824014"/>
    </source>
</evidence>
<dbReference type="InterPro" id="IPR045378">
    <property type="entry name" value="LNT_N"/>
</dbReference>
<dbReference type="EMBL" id="DXCC01000017">
    <property type="protein sequence ID" value="HIZ15419.1"/>
    <property type="molecule type" value="Genomic_DNA"/>
</dbReference>
<feature type="transmembrane region" description="Helical" evidence="9">
    <location>
        <begin position="152"/>
        <end position="174"/>
    </location>
</feature>
<feature type="transmembrane region" description="Helical" evidence="9">
    <location>
        <begin position="6"/>
        <end position="36"/>
    </location>
</feature>
<dbReference type="GO" id="GO:0016410">
    <property type="term" value="F:N-acyltransferase activity"/>
    <property type="evidence" value="ECO:0007669"/>
    <property type="project" value="UniProtKB-UniRule"/>
</dbReference>
<accession>A0A9D2ILL0</accession>
<feature type="transmembrane region" description="Helical" evidence="9">
    <location>
        <begin position="106"/>
        <end position="124"/>
    </location>
</feature>